<accession>A0A4Y8RCY4</accession>
<dbReference type="Pfam" id="PF00583">
    <property type="entry name" value="Acetyltransf_1"/>
    <property type="match status" value="1"/>
</dbReference>
<dbReference type="SUPFAM" id="SSF55729">
    <property type="entry name" value="Acyl-CoA N-acyltransferases (Nat)"/>
    <property type="match status" value="1"/>
</dbReference>
<dbReference type="GO" id="GO:0016747">
    <property type="term" value="F:acyltransferase activity, transferring groups other than amino-acyl groups"/>
    <property type="evidence" value="ECO:0007669"/>
    <property type="project" value="InterPro"/>
</dbReference>
<gene>
    <name evidence="2" type="ORF">E3C22_19765</name>
</gene>
<dbReference type="Proteomes" id="UP000298179">
    <property type="component" value="Unassembled WGS sequence"/>
</dbReference>
<evidence type="ECO:0000313" key="3">
    <source>
        <dbReference type="Proteomes" id="UP000298179"/>
    </source>
</evidence>
<evidence type="ECO:0000313" key="2">
    <source>
        <dbReference type="EMBL" id="TFF19898.1"/>
    </source>
</evidence>
<dbReference type="InterPro" id="IPR016181">
    <property type="entry name" value="Acyl_CoA_acyltransferase"/>
</dbReference>
<dbReference type="EMBL" id="SOZD01000006">
    <property type="protein sequence ID" value="TFF19898.1"/>
    <property type="molecule type" value="Genomic_DNA"/>
</dbReference>
<proteinExistence type="predicted"/>
<comment type="caution">
    <text evidence="2">The sequence shown here is derived from an EMBL/GenBank/DDBJ whole genome shotgun (WGS) entry which is preliminary data.</text>
</comment>
<dbReference type="Gene3D" id="3.40.630.30">
    <property type="match status" value="1"/>
</dbReference>
<dbReference type="PROSITE" id="PS51186">
    <property type="entry name" value="GNAT"/>
    <property type="match status" value="1"/>
</dbReference>
<dbReference type="AlphaFoldDB" id="A0A4Y8RCY4"/>
<dbReference type="OrthoDB" id="359414at2"/>
<name>A0A4Y8RCY4_9HYPH</name>
<keyword evidence="3" id="KW-1185">Reference proteome</keyword>
<dbReference type="RefSeq" id="WP_134763579.1">
    <property type="nucleotide sequence ID" value="NZ_SOZD01000006.1"/>
</dbReference>
<sequence length="168" mass="17814">MTAATPAAWRPMRAGDLPAVMALAGRIHPGLPEDEAVFAERLCLFPSGCLALDLKGEPAGYAVGHPILYPHPPSLNTLIGAVPPDADAFYIHDVAIAPEARGHRHAEEVVAALLLAASAYPQACLVSVYGTVPFWQRFGFLPADDDLAPASLSAYGADARFMQRLTLD</sequence>
<reference evidence="2 3" key="1">
    <citation type="submission" date="2019-03" db="EMBL/GenBank/DDBJ databases">
        <title>Jiella endophytica sp. nov., a novel endophytic bacterium isolated from root of Ficus microcarpa Linn. f.</title>
        <authorList>
            <person name="Tuo L."/>
        </authorList>
    </citation>
    <scope>NUCLEOTIDE SEQUENCE [LARGE SCALE GENOMIC DNA]</scope>
    <source>
        <strain evidence="2 3">CBS5Q-3</strain>
    </source>
</reference>
<feature type="domain" description="N-acetyltransferase" evidence="1">
    <location>
        <begin position="7"/>
        <end position="167"/>
    </location>
</feature>
<dbReference type="InterPro" id="IPR000182">
    <property type="entry name" value="GNAT_dom"/>
</dbReference>
<evidence type="ECO:0000259" key="1">
    <source>
        <dbReference type="PROSITE" id="PS51186"/>
    </source>
</evidence>
<keyword evidence="2" id="KW-0808">Transferase</keyword>
<organism evidence="2 3">
    <name type="scientific">Jiella endophytica</name>
    <dbReference type="NCBI Taxonomy" id="2558362"/>
    <lineage>
        <taxon>Bacteria</taxon>
        <taxon>Pseudomonadati</taxon>
        <taxon>Pseudomonadota</taxon>
        <taxon>Alphaproteobacteria</taxon>
        <taxon>Hyphomicrobiales</taxon>
        <taxon>Aurantimonadaceae</taxon>
        <taxon>Jiella</taxon>
    </lineage>
</organism>
<protein>
    <submittedName>
        <fullName evidence="2">GNAT family N-acetyltransferase</fullName>
    </submittedName>
</protein>